<dbReference type="PANTHER" id="PTHR33202:SF18">
    <property type="entry name" value="TRANSCRIPTIONAL REGULATOR FURA"/>
    <property type="match status" value="1"/>
</dbReference>
<dbReference type="EMBL" id="JAYWVC010000192">
    <property type="protein sequence ID" value="MED7826956.1"/>
    <property type="molecule type" value="Genomic_DNA"/>
</dbReference>
<keyword evidence="7" id="KW-0408">Iron</keyword>
<evidence type="ECO:0000256" key="9">
    <source>
        <dbReference type="ARBA" id="ARBA00023125"/>
    </source>
</evidence>
<accession>A0ABU7FS75</accession>
<dbReference type="InterPro" id="IPR043135">
    <property type="entry name" value="Fur_C"/>
</dbReference>
<organism evidence="12 13">
    <name type="scientific">Streptomyces chiangmaiensis</name>
    <dbReference type="NCBI Taxonomy" id="766497"/>
    <lineage>
        <taxon>Bacteria</taxon>
        <taxon>Bacillati</taxon>
        <taxon>Actinomycetota</taxon>
        <taxon>Actinomycetes</taxon>
        <taxon>Kitasatosporales</taxon>
        <taxon>Streptomycetaceae</taxon>
        <taxon>Streptomyces</taxon>
    </lineage>
</organism>
<dbReference type="Proteomes" id="UP001333996">
    <property type="component" value="Unassembled WGS sequence"/>
</dbReference>
<dbReference type="SUPFAM" id="SSF46785">
    <property type="entry name" value="Winged helix' DNA-binding domain"/>
    <property type="match status" value="1"/>
</dbReference>
<dbReference type="CDD" id="cd07153">
    <property type="entry name" value="Fur_like"/>
    <property type="match status" value="1"/>
</dbReference>
<comment type="caution">
    <text evidence="12">The sequence shown here is derived from an EMBL/GenBank/DDBJ whole genome shotgun (WGS) entry which is preliminary data.</text>
</comment>
<proteinExistence type="inferred from homology"/>
<evidence type="ECO:0000256" key="4">
    <source>
        <dbReference type="ARBA" id="ARBA00022491"/>
    </source>
</evidence>
<comment type="subcellular location">
    <subcellularLocation>
        <location evidence="1">Cytoplasm</location>
    </subcellularLocation>
</comment>
<reference evidence="12" key="1">
    <citation type="submission" date="2024-01" db="EMBL/GenBank/DDBJ databases">
        <title>First draft genome sequence data of TA4-1, the type strain of Gram-positive actinobacterium Streptomyces chiangmaiensis.</title>
        <authorList>
            <person name="Yasawong M."/>
            <person name="Nantapong N."/>
        </authorList>
    </citation>
    <scope>NUCLEOTIDE SEQUENCE</scope>
    <source>
        <strain evidence="12">TA4-1</strain>
    </source>
</reference>
<evidence type="ECO:0000256" key="3">
    <source>
        <dbReference type="ARBA" id="ARBA00022490"/>
    </source>
</evidence>
<dbReference type="Gene3D" id="3.30.1490.190">
    <property type="match status" value="1"/>
</dbReference>
<dbReference type="Gene3D" id="1.10.10.10">
    <property type="entry name" value="Winged helix-like DNA-binding domain superfamily/Winged helix DNA-binding domain"/>
    <property type="match status" value="1"/>
</dbReference>
<dbReference type="Pfam" id="PF01475">
    <property type="entry name" value="FUR"/>
    <property type="match status" value="1"/>
</dbReference>
<dbReference type="InterPro" id="IPR036390">
    <property type="entry name" value="WH_DNA-bd_sf"/>
</dbReference>
<dbReference type="PANTHER" id="PTHR33202">
    <property type="entry name" value="ZINC UPTAKE REGULATION PROTEIN"/>
    <property type="match status" value="1"/>
</dbReference>
<feature type="region of interest" description="Disordered" evidence="11">
    <location>
        <begin position="1"/>
        <end position="30"/>
    </location>
</feature>
<evidence type="ECO:0000256" key="11">
    <source>
        <dbReference type="SAM" id="MobiDB-lite"/>
    </source>
</evidence>
<evidence type="ECO:0000256" key="5">
    <source>
        <dbReference type="ARBA" id="ARBA00022723"/>
    </source>
</evidence>
<keyword evidence="5" id="KW-0479">Metal-binding</keyword>
<protein>
    <submittedName>
        <fullName evidence="12">Fur family transcriptional regulator</fullName>
    </submittedName>
</protein>
<evidence type="ECO:0000256" key="10">
    <source>
        <dbReference type="ARBA" id="ARBA00023163"/>
    </source>
</evidence>
<keyword evidence="10" id="KW-0804">Transcription</keyword>
<keyword evidence="8" id="KW-0805">Transcription regulation</keyword>
<evidence type="ECO:0000256" key="8">
    <source>
        <dbReference type="ARBA" id="ARBA00023015"/>
    </source>
</evidence>
<evidence type="ECO:0000313" key="13">
    <source>
        <dbReference type="Proteomes" id="UP001333996"/>
    </source>
</evidence>
<keyword evidence="9" id="KW-0238">DNA-binding</keyword>
<comment type="similarity">
    <text evidence="2">Belongs to the Fur family.</text>
</comment>
<evidence type="ECO:0000256" key="6">
    <source>
        <dbReference type="ARBA" id="ARBA00022833"/>
    </source>
</evidence>
<gene>
    <name evidence="12" type="ORF">VXC91_34735</name>
</gene>
<evidence type="ECO:0000313" key="12">
    <source>
        <dbReference type="EMBL" id="MED7826956.1"/>
    </source>
</evidence>
<dbReference type="RefSeq" id="WP_329511346.1">
    <property type="nucleotide sequence ID" value="NZ_BAAAYZ010000174.1"/>
</dbReference>
<sequence>MAKFRAGSGLVRQGTHRAGTAGKDRDAPEPMDRAAARLREAQLRVTVQRMAVLTAIEELGGHPDVEAIRGRAQEATGGLSLQATYNVLRVLTEVGLVRCTQVTGQQARYEAERHNNHHHFVCRLCGDIIDVDCVIGEAPCLVAELPESYRVDEAAVTYWGACPRCAPAEHG</sequence>
<keyword evidence="13" id="KW-1185">Reference proteome</keyword>
<dbReference type="InterPro" id="IPR036388">
    <property type="entry name" value="WH-like_DNA-bd_sf"/>
</dbReference>
<name>A0ABU7FS75_9ACTN</name>
<evidence type="ECO:0000256" key="2">
    <source>
        <dbReference type="ARBA" id="ARBA00007957"/>
    </source>
</evidence>
<evidence type="ECO:0000256" key="1">
    <source>
        <dbReference type="ARBA" id="ARBA00004496"/>
    </source>
</evidence>
<dbReference type="InterPro" id="IPR002481">
    <property type="entry name" value="FUR"/>
</dbReference>
<keyword evidence="6" id="KW-0862">Zinc</keyword>
<evidence type="ECO:0000256" key="7">
    <source>
        <dbReference type="ARBA" id="ARBA00023004"/>
    </source>
</evidence>
<keyword evidence="3" id="KW-0963">Cytoplasm</keyword>
<keyword evidence="4" id="KW-0678">Repressor</keyword>